<evidence type="ECO:0000256" key="7">
    <source>
        <dbReference type="ARBA" id="ARBA00023242"/>
    </source>
</evidence>
<feature type="domain" description="DRBM" evidence="10">
    <location>
        <begin position="24"/>
        <end position="90"/>
    </location>
</feature>
<dbReference type="GO" id="GO:0005737">
    <property type="term" value="C:cytoplasm"/>
    <property type="evidence" value="ECO:0007669"/>
    <property type="project" value="TreeGrafter"/>
</dbReference>
<keyword evidence="6 8" id="KW-0694">RNA-binding</keyword>
<keyword evidence="7" id="KW-0539">Nucleus</keyword>
<evidence type="ECO:0000256" key="6">
    <source>
        <dbReference type="ARBA" id="ARBA00022884"/>
    </source>
</evidence>
<sequence length="630" mass="69502">MLGKRKGEKVGAHGKKRKLQGPVRPKNALMQLNEIKPGLEFQFVSQTGPVHAPTFTMSVEVNNTKFEGAGQTKKMAKLLAAEKALTSFVQFPNASEAHMAMGRQIVTTDFTSDQAEPLVNLFNDFEGHKNGSNGTDENMEQNPENGVQNLPPARKSIPSKPTGKNPVMILNELRPELKYEFVSESGESSSKTFAMSVTVDNEVFCGSGRNKKLAKARAAQAALKKIFNMDFQGTPGTEPVIQDGDNPVSAQLADTVAAMVIDKFGELTDGFTSRYARRKVLAGFVMTRVDNSPEVISVATGTKCINGEYMSGQGLSLNDCHAEIIARRSLLRYFYAQLQLHLDNKTAESSIFEQNGDRGFQLKENIKFHLYINTAPCGDARIFSPHETEMKAGDRHPNRKARGQLRTKIESGEGTIPVSNDGTTQTWDGVLQGERLLTMSCSDKIARWNVLGIQGSLVSHFVKPIYLDSIILGSLYHSDHLSRAVYSRIGTITNLDMPFRLNRPFLSGISNPESRLPGKAPSFSISWCVGDPELEVVNATTGKTESVEPPKVCKASLFKQFLKLYGKLPSYYVQSGDAQAKCYSDAKKMVTDYQTAKMNMIKAFQQAGLGVWVQKPDEQDQFEVEVEEQV</sequence>
<dbReference type="InterPro" id="IPR002466">
    <property type="entry name" value="A_deamin"/>
</dbReference>
<protein>
    <recommendedName>
        <fullName evidence="14">Double-stranded RNA-specific editase 1</fullName>
    </recommendedName>
</protein>
<dbReference type="Pfam" id="PF00035">
    <property type="entry name" value="dsrm"/>
    <property type="match status" value="2"/>
</dbReference>
<organism evidence="12 13">
    <name type="scientific">Patella caerulea</name>
    <name type="common">Rayed Mediterranean limpet</name>
    <dbReference type="NCBI Taxonomy" id="87958"/>
    <lineage>
        <taxon>Eukaryota</taxon>
        <taxon>Metazoa</taxon>
        <taxon>Spiralia</taxon>
        <taxon>Lophotrochozoa</taxon>
        <taxon>Mollusca</taxon>
        <taxon>Gastropoda</taxon>
        <taxon>Patellogastropoda</taxon>
        <taxon>Patelloidea</taxon>
        <taxon>Patellidae</taxon>
        <taxon>Patella</taxon>
    </lineage>
</organism>
<dbReference type="SMART" id="SM00552">
    <property type="entry name" value="ADEAMc"/>
    <property type="match status" value="1"/>
</dbReference>
<evidence type="ECO:0000256" key="1">
    <source>
        <dbReference type="ARBA" id="ARBA00004123"/>
    </source>
</evidence>
<dbReference type="FunFam" id="3.30.160.20:FF:000011">
    <property type="entry name" value="double-stranded RNA-specific editase 1 isoform X1"/>
    <property type="match status" value="1"/>
</dbReference>
<feature type="domain" description="A to I editase" evidence="11">
    <location>
        <begin position="297"/>
        <end position="622"/>
    </location>
</feature>
<dbReference type="GO" id="GO:0003726">
    <property type="term" value="F:double-stranded RNA adenosine deaminase activity"/>
    <property type="evidence" value="ECO:0007669"/>
    <property type="project" value="TreeGrafter"/>
</dbReference>
<dbReference type="GO" id="GO:0006396">
    <property type="term" value="P:RNA processing"/>
    <property type="evidence" value="ECO:0007669"/>
    <property type="project" value="InterPro"/>
</dbReference>
<accession>A0AAN8JMQ3</accession>
<dbReference type="GO" id="GO:0006382">
    <property type="term" value="P:adenosine to inosine editing"/>
    <property type="evidence" value="ECO:0007669"/>
    <property type="project" value="TreeGrafter"/>
</dbReference>
<keyword evidence="3" id="KW-0677">Repeat</keyword>
<dbReference type="GO" id="GO:0046872">
    <property type="term" value="F:metal ion binding"/>
    <property type="evidence" value="ECO:0007669"/>
    <property type="project" value="UniProtKB-KW"/>
</dbReference>
<dbReference type="InterPro" id="IPR014720">
    <property type="entry name" value="dsRBD_dom"/>
</dbReference>
<evidence type="ECO:0000313" key="12">
    <source>
        <dbReference type="EMBL" id="KAK6180872.1"/>
    </source>
</evidence>
<keyword evidence="5" id="KW-0862">Zinc</keyword>
<dbReference type="SUPFAM" id="SSF54768">
    <property type="entry name" value="dsRNA-binding domain-like"/>
    <property type="match status" value="2"/>
</dbReference>
<evidence type="ECO:0000256" key="9">
    <source>
        <dbReference type="SAM" id="MobiDB-lite"/>
    </source>
</evidence>
<comment type="subcellular location">
    <subcellularLocation>
        <location evidence="1">Nucleus</location>
    </subcellularLocation>
</comment>
<keyword evidence="4" id="KW-0378">Hydrolase</keyword>
<dbReference type="Proteomes" id="UP001347796">
    <property type="component" value="Unassembled WGS sequence"/>
</dbReference>
<name>A0AAN8JMQ3_PATCE</name>
<dbReference type="EMBL" id="JAZGQO010000007">
    <property type="protein sequence ID" value="KAK6180872.1"/>
    <property type="molecule type" value="Genomic_DNA"/>
</dbReference>
<feature type="region of interest" description="Disordered" evidence="9">
    <location>
        <begin position="1"/>
        <end position="22"/>
    </location>
</feature>
<dbReference type="PROSITE" id="PS50137">
    <property type="entry name" value="DS_RBD"/>
    <property type="match status" value="2"/>
</dbReference>
<dbReference type="GO" id="GO:0003725">
    <property type="term" value="F:double-stranded RNA binding"/>
    <property type="evidence" value="ECO:0007669"/>
    <property type="project" value="TreeGrafter"/>
</dbReference>
<dbReference type="PANTHER" id="PTHR10910:SF62">
    <property type="entry name" value="AT07585P-RELATED"/>
    <property type="match status" value="1"/>
</dbReference>
<dbReference type="Gene3D" id="3.30.160.20">
    <property type="match status" value="2"/>
</dbReference>
<feature type="compositionally biased region" description="Polar residues" evidence="9">
    <location>
        <begin position="130"/>
        <end position="148"/>
    </location>
</feature>
<keyword evidence="13" id="KW-1185">Reference proteome</keyword>
<evidence type="ECO:0000259" key="10">
    <source>
        <dbReference type="PROSITE" id="PS50137"/>
    </source>
</evidence>
<keyword evidence="2" id="KW-0479">Metal-binding</keyword>
<dbReference type="AlphaFoldDB" id="A0AAN8JMQ3"/>
<evidence type="ECO:0000256" key="5">
    <source>
        <dbReference type="ARBA" id="ARBA00022833"/>
    </source>
</evidence>
<evidence type="ECO:0000256" key="2">
    <source>
        <dbReference type="ARBA" id="ARBA00022723"/>
    </source>
</evidence>
<feature type="domain" description="DRBM" evidence="10">
    <location>
        <begin position="165"/>
        <end position="228"/>
    </location>
</feature>
<evidence type="ECO:0000256" key="3">
    <source>
        <dbReference type="ARBA" id="ARBA00022737"/>
    </source>
</evidence>
<reference evidence="12 13" key="1">
    <citation type="submission" date="2024-01" db="EMBL/GenBank/DDBJ databases">
        <title>The genome of the rayed Mediterranean limpet Patella caerulea (Linnaeus, 1758).</title>
        <authorList>
            <person name="Anh-Thu Weber A."/>
            <person name="Halstead-Nussloch G."/>
        </authorList>
    </citation>
    <scope>NUCLEOTIDE SEQUENCE [LARGE SCALE GENOMIC DNA]</scope>
    <source>
        <strain evidence="12">AATW-2023a</strain>
        <tissue evidence="12">Whole specimen</tissue>
    </source>
</reference>
<feature type="compositionally biased region" description="Basic residues" evidence="9">
    <location>
        <begin position="1"/>
        <end position="19"/>
    </location>
</feature>
<evidence type="ECO:0000259" key="11">
    <source>
        <dbReference type="PROSITE" id="PS50141"/>
    </source>
</evidence>
<evidence type="ECO:0000313" key="13">
    <source>
        <dbReference type="Proteomes" id="UP001347796"/>
    </source>
</evidence>
<comment type="caution">
    <text evidence="12">The sequence shown here is derived from an EMBL/GenBank/DDBJ whole genome shotgun (WGS) entry which is preliminary data.</text>
</comment>
<evidence type="ECO:0008006" key="14">
    <source>
        <dbReference type="Google" id="ProtNLM"/>
    </source>
</evidence>
<dbReference type="PROSITE" id="PS50141">
    <property type="entry name" value="A_DEAMIN_EDITASE"/>
    <property type="match status" value="1"/>
</dbReference>
<dbReference type="FunFam" id="3.30.160.20:FF:000009">
    <property type="entry name" value="Adenosine deaminase RNA-specific B2 (inactive)"/>
    <property type="match status" value="1"/>
</dbReference>
<gene>
    <name evidence="12" type="ORF">SNE40_008847</name>
</gene>
<evidence type="ECO:0000256" key="8">
    <source>
        <dbReference type="PROSITE-ProRule" id="PRU00266"/>
    </source>
</evidence>
<dbReference type="GO" id="GO:0008251">
    <property type="term" value="F:tRNA-specific adenosine deaminase activity"/>
    <property type="evidence" value="ECO:0007669"/>
    <property type="project" value="TreeGrafter"/>
</dbReference>
<evidence type="ECO:0000256" key="4">
    <source>
        <dbReference type="ARBA" id="ARBA00022801"/>
    </source>
</evidence>
<dbReference type="SMART" id="SM00358">
    <property type="entry name" value="DSRM"/>
    <property type="match status" value="2"/>
</dbReference>
<dbReference type="Pfam" id="PF02137">
    <property type="entry name" value="A_deamin"/>
    <property type="match status" value="1"/>
</dbReference>
<dbReference type="GO" id="GO:0005730">
    <property type="term" value="C:nucleolus"/>
    <property type="evidence" value="ECO:0007669"/>
    <property type="project" value="TreeGrafter"/>
</dbReference>
<feature type="region of interest" description="Disordered" evidence="9">
    <location>
        <begin position="128"/>
        <end position="166"/>
    </location>
</feature>
<dbReference type="PANTHER" id="PTHR10910">
    <property type="entry name" value="EUKARYOTE SPECIFIC DSRNA BINDING PROTEIN"/>
    <property type="match status" value="1"/>
</dbReference>
<proteinExistence type="predicted"/>